<comment type="similarity">
    <text evidence="1">Belongs to the protein kinase superfamily. BUD32 family.</text>
</comment>
<dbReference type="PANTHER" id="PTHR12209:SF0">
    <property type="entry name" value="EKC_KEOPS COMPLEX SUBUNIT TP53RK"/>
    <property type="match status" value="1"/>
</dbReference>
<evidence type="ECO:0000256" key="2">
    <source>
        <dbReference type="ARBA" id="ARBA00012513"/>
    </source>
</evidence>
<evidence type="ECO:0000256" key="4">
    <source>
        <dbReference type="ARBA" id="ARBA00022741"/>
    </source>
</evidence>
<reference evidence="10 11" key="1">
    <citation type="submission" date="2024-10" db="EMBL/GenBank/DDBJ databases">
        <title>Updated reference genomes for cyclostephanoid diatoms.</title>
        <authorList>
            <person name="Roberts W.R."/>
            <person name="Alverson A.J."/>
        </authorList>
    </citation>
    <scope>NUCLEOTIDE SEQUENCE [LARGE SCALE GENOMIC DNA]</scope>
    <source>
        <strain evidence="10 11">AJA010-31</strain>
    </source>
</reference>
<dbReference type="EC" id="2.7.11.1" evidence="2"/>
<comment type="caution">
    <text evidence="10">The sequence shown here is derived from an EMBL/GenBank/DDBJ whole genome shotgun (WGS) entry which is preliminary data.</text>
</comment>
<name>A0ABD3PN62_9STRA</name>
<dbReference type="InterPro" id="IPR008266">
    <property type="entry name" value="Tyr_kinase_AS"/>
</dbReference>
<evidence type="ECO:0000313" key="10">
    <source>
        <dbReference type="EMBL" id="KAL3789197.1"/>
    </source>
</evidence>
<keyword evidence="6" id="KW-0067">ATP-binding</keyword>
<evidence type="ECO:0000256" key="5">
    <source>
        <dbReference type="ARBA" id="ARBA00022777"/>
    </source>
</evidence>
<comment type="catalytic activity">
    <reaction evidence="7">
        <text>L-threonyl-[protein] + ATP = O-phospho-L-threonyl-[protein] + ADP + H(+)</text>
        <dbReference type="Rhea" id="RHEA:46608"/>
        <dbReference type="Rhea" id="RHEA-COMP:11060"/>
        <dbReference type="Rhea" id="RHEA-COMP:11605"/>
        <dbReference type="ChEBI" id="CHEBI:15378"/>
        <dbReference type="ChEBI" id="CHEBI:30013"/>
        <dbReference type="ChEBI" id="CHEBI:30616"/>
        <dbReference type="ChEBI" id="CHEBI:61977"/>
        <dbReference type="ChEBI" id="CHEBI:456216"/>
        <dbReference type="EC" id="2.7.11.1"/>
    </reaction>
</comment>
<keyword evidence="11" id="KW-1185">Reference proteome</keyword>
<dbReference type="GO" id="GO:0004674">
    <property type="term" value="F:protein serine/threonine kinase activity"/>
    <property type="evidence" value="ECO:0007669"/>
    <property type="project" value="UniProtKB-EC"/>
</dbReference>
<evidence type="ECO:0000313" key="11">
    <source>
        <dbReference type="Proteomes" id="UP001530400"/>
    </source>
</evidence>
<dbReference type="Gene3D" id="1.10.510.10">
    <property type="entry name" value="Transferase(Phosphotransferase) domain 1"/>
    <property type="match status" value="1"/>
</dbReference>
<keyword evidence="4" id="KW-0547">Nucleotide-binding</keyword>
<dbReference type="Proteomes" id="UP001530400">
    <property type="component" value="Unassembled WGS sequence"/>
</dbReference>
<dbReference type="Pfam" id="PF06293">
    <property type="entry name" value="Kdo"/>
    <property type="match status" value="1"/>
</dbReference>
<feature type="compositionally biased region" description="Polar residues" evidence="9">
    <location>
        <begin position="206"/>
        <end position="216"/>
    </location>
</feature>
<evidence type="ECO:0000256" key="1">
    <source>
        <dbReference type="ARBA" id="ARBA00010630"/>
    </source>
</evidence>
<proteinExistence type="inferred from homology"/>
<organism evidence="10 11">
    <name type="scientific">Cyclotella atomus</name>
    <dbReference type="NCBI Taxonomy" id="382360"/>
    <lineage>
        <taxon>Eukaryota</taxon>
        <taxon>Sar</taxon>
        <taxon>Stramenopiles</taxon>
        <taxon>Ochrophyta</taxon>
        <taxon>Bacillariophyta</taxon>
        <taxon>Coscinodiscophyceae</taxon>
        <taxon>Thalassiosirophycidae</taxon>
        <taxon>Stephanodiscales</taxon>
        <taxon>Stephanodiscaceae</taxon>
        <taxon>Cyclotella</taxon>
    </lineage>
</organism>
<evidence type="ECO:0000256" key="8">
    <source>
        <dbReference type="ARBA" id="ARBA00048679"/>
    </source>
</evidence>
<gene>
    <name evidence="10" type="ORF">ACHAWO_013925</name>
</gene>
<dbReference type="GO" id="GO:0005524">
    <property type="term" value="F:ATP binding"/>
    <property type="evidence" value="ECO:0007669"/>
    <property type="project" value="UniProtKB-KW"/>
</dbReference>
<dbReference type="Gene3D" id="3.30.200.20">
    <property type="entry name" value="Phosphorylase Kinase, domain 1"/>
    <property type="match status" value="1"/>
</dbReference>
<dbReference type="PANTHER" id="PTHR12209">
    <property type="entry name" value="NON-SPECIFIC SERINE/THREONINE PROTEIN KINASE"/>
    <property type="match status" value="1"/>
</dbReference>
<comment type="catalytic activity">
    <reaction evidence="8">
        <text>L-seryl-[protein] + ATP = O-phospho-L-seryl-[protein] + ADP + H(+)</text>
        <dbReference type="Rhea" id="RHEA:17989"/>
        <dbReference type="Rhea" id="RHEA-COMP:9863"/>
        <dbReference type="Rhea" id="RHEA-COMP:11604"/>
        <dbReference type="ChEBI" id="CHEBI:15378"/>
        <dbReference type="ChEBI" id="CHEBI:29999"/>
        <dbReference type="ChEBI" id="CHEBI:30616"/>
        <dbReference type="ChEBI" id="CHEBI:83421"/>
        <dbReference type="ChEBI" id="CHEBI:456216"/>
        <dbReference type="EC" id="2.7.11.1"/>
    </reaction>
</comment>
<evidence type="ECO:0000256" key="9">
    <source>
        <dbReference type="SAM" id="MobiDB-lite"/>
    </source>
</evidence>
<dbReference type="InterPro" id="IPR011009">
    <property type="entry name" value="Kinase-like_dom_sf"/>
</dbReference>
<keyword evidence="5" id="KW-0418">Kinase</keyword>
<dbReference type="SUPFAM" id="SSF56112">
    <property type="entry name" value="Protein kinase-like (PK-like)"/>
    <property type="match status" value="1"/>
</dbReference>
<sequence length="396" mass="43763">MSTSEWFGPSPPPELISHEPPPKLLSQGAEARVWLVDISSIRNDDATDAPPIKANVSVGSGINAPKLYSLSQLSSVSKDTDNNKMIFICKERFSKKYRHPQLDVSLTKSRTKAEARCLIRCKKADVPCPTVFGIGQWSASDGKVGERNSGTTNPAAASSSCLFLEHINGCTIRHYFEERSNPATEKSELTGEPHAKRARCEEDPSDSANSDTNQAQVQDRITTKIDSHTLVVAHTLGTLVAKMHAAGIIHGDLTTSNIMLRNPSWTSAEDNDNNSSWEPQLVLIDFGLATSTAPVQVNNNNNNKQNKQQHNAEDKAVDLYVLERAFLSTHPESEMLVEQVWKGYQSHYQGMDDESEMKTEDVGDTNSIGAYSCVANSVMNRLEQVRLRGRKREYFG</sequence>
<evidence type="ECO:0000256" key="7">
    <source>
        <dbReference type="ARBA" id="ARBA00047899"/>
    </source>
</evidence>
<evidence type="ECO:0000256" key="3">
    <source>
        <dbReference type="ARBA" id="ARBA00022679"/>
    </source>
</evidence>
<protein>
    <recommendedName>
        <fullName evidence="2">non-specific serine/threonine protein kinase</fullName>
        <ecNumber evidence="2">2.7.11.1</ecNumber>
    </recommendedName>
</protein>
<accession>A0ABD3PN62</accession>
<feature type="region of interest" description="Disordered" evidence="9">
    <location>
        <begin position="1"/>
        <end position="21"/>
    </location>
</feature>
<feature type="region of interest" description="Disordered" evidence="9">
    <location>
        <begin position="181"/>
        <end position="216"/>
    </location>
</feature>
<evidence type="ECO:0000256" key="6">
    <source>
        <dbReference type="ARBA" id="ARBA00022840"/>
    </source>
</evidence>
<dbReference type="EMBL" id="JALLPJ020000534">
    <property type="protein sequence ID" value="KAL3789197.1"/>
    <property type="molecule type" value="Genomic_DNA"/>
</dbReference>
<keyword evidence="3" id="KW-0808">Transferase</keyword>
<dbReference type="PROSITE" id="PS00109">
    <property type="entry name" value="PROTEIN_KINASE_TYR"/>
    <property type="match status" value="1"/>
</dbReference>
<dbReference type="AlphaFoldDB" id="A0ABD3PN62"/>
<feature type="compositionally biased region" description="Basic and acidic residues" evidence="9">
    <location>
        <begin position="181"/>
        <end position="202"/>
    </location>
</feature>